<evidence type="ECO:0000256" key="2">
    <source>
        <dbReference type="PIRSR" id="PIRSR601461-2"/>
    </source>
</evidence>
<evidence type="ECO:0000256" key="1">
    <source>
        <dbReference type="ARBA" id="ARBA00007447"/>
    </source>
</evidence>
<dbReference type="Pfam" id="PF00026">
    <property type="entry name" value="Asp"/>
    <property type="match status" value="1"/>
</dbReference>
<evidence type="ECO:0000313" key="5">
    <source>
        <dbReference type="EMBL" id="KAF0290068.1"/>
    </source>
</evidence>
<dbReference type="Proteomes" id="UP000440578">
    <property type="component" value="Unassembled WGS sequence"/>
</dbReference>
<gene>
    <name evidence="5" type="primary">ctsd</name>
    <name evidence="5" type="ORF">FJT64_011730</name>
</gene>
<dbReference type="SUPFAM" id="SSF50630">
    <property type="entry name" value="Acid proteases"/>
    <property type="match status" value="1"/>
</dbReference>
<keyword evidence="2" id="KW-1015">Disulfide bond</keyword>
<accession>A0A6A4VIA5</accession>
<feature type="chain" id="PRO_5025486626" evidence="3">
    <location>
        <begin position="18"/>
        <end position="143"/>
    </location>
</feature>
<comment type="similarity">
    <text evidence="1">Belongs to the peptidase A1 family.</text>
</comment>
<dbReference type="PROSITE" id="PS51767">
    <property type="entry name" value="PEPTIDASE_A1"/>
    <property type="match status" value="1"/>
</dbReference>
<dbReference type="InterPro" id="IPR001969">
    <property type="entry name" value="Aspartic_peptidase_AS"/>
</dbReference>
<reference evidence="5 6" key="1">
    <citation type="submission" date="2019-07" db="EMBL/GenBank/DDBJ databases">
        <title>Draft genome assembly of a fouling barnacle, Amphibalanus amphitrite (Darwin, 1854): The first reference genome for Thecostraca.</title>
        <authorList>
            <person name="Kim W."/>
        </authorList>
    </citation>
    <scope>NUCLEOTIDE SEQUENCE [LARGE SCALE GENOMIC DNA]</scope>
    <source>
        <strain evidence="5">SNU_AA5</strain>
        <tissue evidence="5">Soma without cirri and trophi</tissue>
    </source>
</reference>
<dbReference type="Gene3D" id="2.40.70.10">
    <property type="entry name" value="Acid Proteases"/>
    <property type="match status" value="1"/>
</dbReference>
<dbReference type="InterPro" id="IPR021109">
    <property type="entry name" value="Peptidase_aspartic_dom_sf"/>
</dbReference>
<dbReference type="OrthoDB" id="771136at2759"/>
<dbReference type="GO" id="GO:0004190">
    <property type="term" value="F:aspartic-type endopeptidase activity"/>
    <property type="evidence" value="ECO:0007669"/>
    <property type="project" value="InterPro"/>
</dbReference>
<feature type="disulfide bond" evidence="2">
    <location>
        <begin position="94"/>
        <end position="101"/>
    </location>
</feature>
<evidence type="ECO:0000256" key="3">
    <source>
        <dbReference type="SAM" id="SignalP"/>
    </source>
</evidence>
<keyword evidence="6" id="KW-1185">Reference proteome</keyword>
<dbReference type="PROSITE" id="PS00141">
    <property type="entry name" value="ASP_PROTEASE"/>
    <property type="match status" value="1"/>
</dbReference>
<name>A0A6A4VIA5_AMPAM</name>
<dbReference type="PANTHER" id="PTHR47966">
    <property type="entry name" value="BETA-SITE APP-CLEAVING ENZYME, ISOFORM A-RELATED"/>
    <property type="match status" value="1"/>
</dbReference>
<proteinExistence type="inferred from homology"/>
<evidence type="ECO:0000313" key="6">
    <source>
        <dbReference type="Proteomes" id="UP000440578"/>
    </source>
</evidence>
<evidence type="ECO:0000259" key="4">
    <source>
        <dbReference type="PROSITE" id="PS51767"/>
    </source>
</evidence>
<organism evidence="5 6">
    <name type="scientific">Amphibalanus amphitrite</name>
    <name type="common">Striped barnacle</name>
    <name type="synonym">Balanus amphitrite</name>
    <dbReference type="NCBI Taxonomy" id="1232801"/>
    <lineage>
        <taxon>Eukaryota</taxon>
        <taxon>Metazoa</taxon>
        <taxon>Ecdysozoa</taxon>
        <taxon>Arthropoda</taxon>
        <taxon>Crustacea</taxon>
        <taxon>Multicrustacea</taxon>
        <taxon>Cirripedia</taxon>
        <taxon>Thoracica</taxon>
        <taxon>Thoracicalcarea</taxon>
        <taxon>Balanomorpha</taxon>
        <taxon>Balanoidea</taxon>
        <taxon>Balanidae</taxon>
        <taxon>Amphibalaninae</taxon>
        <taxon>Amphibalanus</taxon>
    </lineage>
</organism>
<comment type="caution">
    <text evidence="5">The sequence shown here is derived from an EMBL/GenBank/DDBJ whole genome shotgun (WGS) entry which is preliminary data.</text>
</comment>
<dbReference type="InterPro" id="IPR001461">
    <property type="entry name" value="Aspartic_peptidase_A1"/>
</dbReference>
<protein>
    <submittedName>
        <fullName evidence="5">Cathepsin D</fullName>
    </submittedName>
</protein>
<dbReference type="GO" id="GO:0006508">
    <property type="term" value="P:proteolysis"/>
    <property type="evidence" value="ECO:0007669"/>
    <property type="project" value="InterPro"/>
</dbReference>
<feature type="signal peptide" evidence="3">
    <location>
        <begin position="1"/>
        <end position="17"/>
    </location>
</feature>
<dbReference type="PANTHER" id="PTHR47966:SF51">
    <property type="entry name" value="BETA-SITE APP-CLEAVING ENZYME, ISOFORM A-RELATED"/>
    <property type="match status" value="1"/>
</dbReference>
<keyword evidence="3" id="KW-0732">Signal</keyword>
<dbReference type="InterPro" id="IPR033121">
    <property type="entry name" value="PEPTIDASE_A1"/>
</dbReference>
<dbReference type="EMBL" id="VIIS01001984">
    <property type="protein sequence ID" value="KAF0290068.1"/>
    <property type="molecule type" value="Genomic_DNA"/>
</dbReference>
<sequence>MARLCLLMLACVASALALHRVPLKKHEKPRNLIRATNAGLNRKYKALGNGTDEDLKNYMDAQYYGPIDIGTPGQTFTVIFDTGSSNLWVPSIHCKILDVACRVHNKYDASKSSYVQGGRHRVLYSVRIWSSLGLPVYRYRHRE</sequence>
<dbReference type="AlphaFoldDB" id="A0A6A4VIA5"/>
<feature type="domain" description="Peptidase A1" evidence="4">
    <location>
        <begin position="63"/>
        <end position="143"/>
    </location>
</feature>